<sequence length="142" mass="15407">MTERLPGVFFRHLDSANGPIAAKCIFLTNHKPGFSSIGQSQISKICTRGGQTGVARDLLPQTIPVCHGRQFRALLPTSHRNLRCLGAERKARAWGSDVPVVSVKCLATRRAQGTTGQSEDGGDAERILGSIHEETAVFRAER</sequence>
<gene>
    <name evidence="1" type="primary">Hypp4396</name>
    <name evidence="1" type="ORF">BLAG_LOCUS22913</name>
</gene>
<dbReference type="EMBL" id="OV696692">
    <property type="protein sequence ID" value="CAH1270713.1"/>
    <property type="molecule type" value="Genomic_DNA"/>
</dbReference>
<accession>A0A8K0EVU3</accession>
<evidence type="ECO:0000313" key="1">
    <source>
        <dbReference type="EMBL" id="CAH1270713.1"/>
    </source>
</evidence>
<reference evidence="1" key="1">
    <citation type="submission" date="2022-01" db="EMBL/GenBank/DDBJ databases">
        <authorList>
            <person name="Braso-Vives M."/>
        </authorList>
    </citation>
    <scope>NUCLEOTIDE SEQUENCE</scope>
</reference>
<dbReference type="Proteomes" id="UP000838412">
    <property type="component" value="Chromosome 7"/>
</dbReference>
<dbReference type="AlphaFoldDB" id="A0A8K0EVU3"/>
<protein>
    <submittedName>
        <fullName evidence="1">Hypp4396 protein</fullName>
    </submittedName>
</protein>
<proteinExistence type="predicted"/>
<evidence type="ECO:0000313" key="2">
    <source>
        <dbReference type="Proteomes" id="UP000838412"/>
    </source>
</evidence>
<organism evidence="1 2">
    <name type="scientific">Branchiostoma lanceolatum</name>
    <name type="common">Common lancelet</name>
    <name type="synonym">Amphioxus lanceolatum</name>
    <dbReference type="NCBI Taxonomy" id="7740"/>
    <lineage>
        <taxon>Eukaryota</taxon>
        <taxon>Metazoa</taxon>
        <taxon>Chordata</taxon>
        <taxon>Cephalochordata</taxon>
        <taxon>Leptocardii</taxon>
        <taxon>Amphioxiformes</taxon>
        <taxon>Branchiostomatidae</taxon>
        <taxon>Branchiostoma</taxon>
    </lineage>
</organism>
<name>A0A8K0EVU3_BRALA</name>
<keyword evidence="2" id="KW-1185">Reference proteome</keyword>